<keyword evidence="7 10" id="KW-0283">Flagellar rotation</keyword>
<dbReference type="RefSeq" id="WP_380863257.1">
    <property type="nucleotide sequence ID" value="NZ_JBHRXV010000011.1"/>
</dbReference>
<evidence type="ECO:0000256" key="2">
    <source>
        <dbReference type="ARBA" id="ARBA00004162"/>
    </source>
</evidence>
<evidence type="ECO:0000256" key="4">
    <source>
        <dbReference type="ARBA" id="ARBA00022475"/>
    </source>
</evidence>
<accession>A0ABV7XD75</accession>
<reference evidence="13" key="1">
    <citation type="journal article" date="2019" name="Int. J. Syst. Evol. Microbiol.">
        <title>The Global Catalogue of Microorganisms (GCM) 10K type strain sequencing project: providing services to taxonomists for standard genome sequencing and annotation.</title>
        <authorList>
            <consortium name="The Broad Institute Genomics Platform"/>
            <consortium name="The Broad Institute Genome Sequencing Center for Infectious Disease"/>
            <person name="Wu L."/>
            <person name="Ma J."/>
        </authorList>
    </citation>
    <scope>NUCLEOTIDE SEQUENCE [LARGE SCALE GENOMIC DNA]</scope>
    <source>
        <strain evidence="13">KCTC 42644</strain>
    </source>
</reference>
<proteinExistence type="inferred from homology"/>
<dbReference type="EMBL" id="JBHRXV010000011">
    <property type="protein sequence ID" value="MFC3714121.1"/>
    <property type="molecule type" value="Genomic_DNA"/>
</dbReference>
<dbReference type="PANTHER" id="PTHR35091:SF2">
    <property type="entry name" value="FLAGELLAR PROTEIN FLIL"/>
    <property type="match status" value="1"/>
</dbReference>
<evidence type="ECO:0000256" key="8">
    <source>
        <dbReference type="ARBA" id="ARBA00022989"/>
    </source>
</evidence>
<keyword evidence="5 10" id="KW-0145">Chemotaxis</keyword>
<comment type="function">
    <text evidence="1 10">Controls the rotational direction of flagella during chemotaxis.</text>
</comment>
<comment type="caution">
    <text evidence="12">The sequence shown here is derived from an EMBL/GenBank/DDBJ whole genome shotgun (WGS) entry which is preliminary data.</text>
</comment>
<gene>
    <name evidence="12" type="primary">fliL</name>
    <name evidence="12" type="ORF">ACFOMD_16235</name>
</gene>
<evidence type="ECO:0000256" key="3">
    <source>
        <dbReference type="ARBA" id="ARBA00008281"/>
    </source>
</evidence>
<keyword evidence="4" id="KW-1003">Cell membrane</keyword>
<keyword evidence="9 10" id="KW-0472">Membrane</keyword>
<sequence length="190" mass="20616">MDTADAATTPKPKKKKSKLVKFAMIAVVLGGGAAGGALYAQSIGLLGGKPGTEEENPDHPHLVPREGEDPENFKVVGARPVEADKFQVSYYPIEEKFTSNLRDGAGFIQIGVGISTYYDERVLQSVERHEMALRSAILMQLADQDPTLMSTPKGKVVLKARLAKAVNEVLEEKEGFGGIDDVYFTSFVMQ</sequence>
<evidence type="ECO:0000256" key="11">
    <source>
        <dbReference type="SAM" id="MobiDB-lite"/>
    </source>
</evidence>
<keyword evidence="6 10" id="KW-0812">Transmembrane</keyword>
<evidence type="ECO:0000256" key="10">
    <source>
        <dbReference type="RuleBase" id="RU364125"/>
    </source>
</evidence>
<dbReference type="PANTHER" id="PTHR35091">
    <property type="entry name" value="FLAGELLAR PROTEIN FLIL"/>
    <property type="match status" value="1"/>
</dbReference>
<protein>
    <recommendedName>
        <fullName evidence="10">Flagellar protein FliL</fullName>
    </recommendedName>
</protein>
<keyword evidence="12" id="KW-0282">Flagellum</keyword>
<name>A0ABV7XD75_9SPHN</name>
<keyword evidence="12" id="KW-0969">Cilium</keyword>
<evidence type="ECO:0000256" key="1">
    <source>
        <dbReference type="ARBA" id="ARBA00002254"/>
    </source>
</evidence>
<evidence type="ECO:0000256" key="5">
    <source>
        <dbReference type="ARBA" id="ARBA00022500"/>
    </source>
</evidence>
<evidence type="ECO:0000256" key="9">
    <source>
        <dbReference type="ARBA" id="ARBA00023136"/>
    </source>
</evidence>
<comment type="subcellular location">
    <subcellularLocation>
        <location evidence="10">Cell inner membrane</location>
    </subcellularLocation>
    <subcellularLocation>
        <location evidence="2">Cell membrane</location>
        <topology evidence="2">Single-pass membrane protein</topology>
    </subcellularLocation>
</comment>
<feature type="compositionally biased region" description="Basic and acidic residues" evidence="11">
    <location>
        <begin position="57"/>
        <end position="67"/>
    </location>
</feature>
<organism evidence="12 13">
    <name type="scientific">Sphingoaurantiacus capsulatus</name>
    <dbReference type="NCBI Taxonomy" id="1771310"/>
    <lineage>
        <taxon>Bacteria</taxon>
        <taxon>Pseudomonadati</taxon>
        <taxon>Pseudomonadota</taxon>
        <taxon>Alphaproteobacteria</taxon>
        <taxon>Sphingomonadales</taxon>
        <taxon>Sphingosinicellaceae</taxon>
        <taxon>Sphingoaurantiacus</taxon>
    </lineage>
</organism>
<dbReference type="InterPro" id="IPR005503">
    <property type="entry name" value="FliL"/>
</dbReference>
<keyword evidence="13" id="KW-1185">Reference proteome</keyword>
<comment type="similarity">
    <text evidence="3 10">Belongs to the FliL family.</text>
</comment>
<feature type="region of interest" description="Disordered" evidence="11">
    <location>
        <begin position="49"/>
        <end position="70"/>
    </location>
</feature>
<keyword evidence="12" id="KW-0966">Cell projection</keyword>
<dbReference type="Proteomes" id="UP001595615">
    <property type="component" value="Unassembled WGS sequence"/>
</dbReference>
<keyword evidence="8 10" id="KW-1133">Transmembrane helix</keyword>
<evidence type="ECO:0000313" key="12">
    <source>
        <dbReference type="EMBL" id="MFC3714121.1"/>
    </source>
</evidence>
<evidence type="ECO:0000256" key="6">
    <source>
        <dbReference type="ARBA" id="ARBA00022692"/>
    </source>
</evidence>
<evidence type="ECO:0000256" key="7">
    <source>
        <dbReference type="ARBA" id="ARBA00022779"/>
    </source>
</evidence>
<keyword evidence="10" id="KW-0997">Cell inner membrane</keyword>
<evidence type="ECO:0000313" key="13">
    <source>
        <dbReference type="Proteomes" id="UP001595615"/>
    </source>
</evidence>
<feature type="transmembrane region" description="Helical" evidence="10">
    <location>
        <begin position="19"/>
        <end position="40"/>
    </location>
</feature>
<dbReference type="Pfam" id="PF03748">
    <property type="entry name" value="FliL"/>
    <property type="match status" value="1"/>
</dbReference>